<dbReference type="GeneID" id="85226963"/>
<evidence type="ECO:0000313" key="3">
    <source>
        <dbReference type="Proteomes" id="UP001217754"/>
    </source>
</evidence>
<protein>
    <submittedName>
        <fullName evidence="2">Uncharacterized protein</fullName>
    </submittedName>
</protein>
<feature type="transmembrane region" description="Helical" evidence="1">
    <location>
        <begin position="18"/>
        <end position="45"/>
    </location>
</feature>
<dbReference type="PANTHER" id="PTHR28297:SF1">
    <property type="entry name" value="FUNGAL PROTEIN"/>
    <property type="match status" value="1"/>
</dbReference>
<dbReference type="AlphaFoldDB" id="A0AAF0F050"/>
<keyword evidence="1" id="KW-0812">Transmembrane</keyword>
<dbReference type="RefSeq" id="XP_060123223.1">
    <property type="nucleotide sequence ID" value="XM_060267240.1"/>
</dbReference>
<dbReference type="Proteomes" id="UP001217754">
    <property type="component" value="Chromosome 6"/>
</dbReference>
<proteinExistence type="predicted"/>
<keyword evidence="1" id="KW-1133">Transmembrane helix</keyword>
<keyword evidence="1" id="KW-0472">Membrane</keyword>
<name>A0AAF0F050_9BASI</name>
<reference evidence="2" key="1">
    <citation type="submission" date="2023-03" db="EMBL/GenBank/DDBJ databases">
        <title>Mating type loci evolution in Malassezia.</title>
        <authorList>
            <person name="Coelho M.A."/>
        </authorList>
    </citation>
    <scope>NUCLEOTIDE SEQUENCE</scope>
    <source>
        <strain evidence="2">CBS 9431</strain>
    </source>
</reference>
<sequence>MTAGDEAGFIFPLNLKQLFYVFIMNGIGAMIISGAANFGVACAMYRTTSLPIRIWVFSENTIAGDMGVTVIIQQLITMIITSTLCNHDLRHGIPALEHPWPPLQHFPANPSPNGSFLGTDHPKAVGNQAPLYMGNGEQRSRLQQFCLWFIRAMCTGSERNAFLLRGLTLRQRLERLVWTAVQGLWMAVLTFWWYWPIAIAIVAPIYQGDNLQGKWTAPIIKLLFGGIMGLLTNPIMALLALGAEANVRRTHPDLALWNEGEKGTGSDALHRDPEQQKGVLRNVHI</sequence>
<keyword evidence="3" id="KW-1185">Reference proteome</keyword>
<organism evidence="2 3">
    <name type="scientific">Malassezia japonica</name>
    <dbReference type="NCBI Taxonomy" id="223818"/>
    <lineage>
        <taxon>Eukaryota</taxon>
        <taxon>Fungi</taxon>
        <taxon>Dikarya</taxon>
        <taxon>Basidiomycota</taxon>
        <taxon>Ustilaginomycotina</taxon>
        <taxon>Malasseziomycetes</taxon>
        <taxon>Malasseziales</taxon>
        <taxon>Malasseziaceae</taxon>
        <taxon>Malassezia</taxon>
    </lineage>
</organism>
<feature type="transmembrane region" description="Helical" evidence="1">
    <location>
        <begin position="176"/>
        <end position="195"/>
    </location>
</feature>
<dbReference type="Pfam" id="PF10445">
    <property type="entry name" value="DUF2456"/>
    <property type="match status" value="1"/>
</dbReference>
<accession>A0AAF0F050</accession>
<dbReference type="EMBL" id="CP119963">
    <property type="protein sequence ID" value="WFD40326.1"/>
    <property type="molecule type" value="Genomic_DNA"/>
</dbReference>
<dbReference type="PANTHER" id="PTHR28297">
    <property type="entry name" value="FUNGAL PROTEIN"/>
    <property type="match status" value="1"/>
</dbReference>
<gene>
    <name evidence="2" type="ORF">MJAP1_003312</name>
</gene>
<evidence type="ECO:0000256" key="1">
    <source>
        <dbReference type="SAM" id="Phobius"/>
    </source>
</evidence>
<evidence type="ECO:0000313" key="2">
    <source>
        <dbReference type="EMBL" id="WFD40326.1"/>
    </source>
</evidence>
<dbReference type="InterPro" id="IPR018852">
    <property type="entry name" value="DUF2456"/>
</dbReference>
<feature type="transmembrane region" description="Helical" evidence="1">
    <location>
        <begin position="215"/>
        <end position="241"/>
    </location>
</feature>